<dbReference type="AlphaFoldDB" id="A0A8J6LZN8"/>
<dbReference type="RefSeq" id="WP_186506810.1">
    <property type="nucleotide sequence ID" value="NZ_JACNEP010000007.1"/>
</dbReference>
<protein>
    <submittedName>
        <fullName evidence="1">Uncharacterized protein</fullName>
    </submittedName>
</protein>
<reference evidence="1" key="1">
    <citation type="journal article" date="2018" name="Int. J. Syst. Evol. Microbiol.">
        <title>Neptunicella marina gen. nov., sp. nov., isolated from surface seawater.</title>
        <authorList>
            <person name="Liu X."/>
            <person name="Lai Q."/>
            <person name="Du Y."/>
            <person name="Zhang X."/>
            <person name="Liu Z."/>
            <person name="Sun F."/>
            <person name="Shao Z."/>
        </authorList>
    </citation>
    <scope>NUCLEOTIDE SEQUENCE</scope>
    <source>
        <strain evidence="1">S27-2</strain>
    </source>
</reference>
<accession>A0A8J6LZN8</accession>
<sequence>MTQANEKYPHLSEVLAELEEFGVSFKIEHEIAAKQVSDKVYTFETHPFYSQIADYSDVEMNDD</sequence>
<keyword evidence="2" id="KW-1185">Reference proteome</keyword>
<organism evidence="1 2">
    <name type="scientific">Neptunicella marina</name>
    <dbReference type="NCBI Taxonomy" id="2125989"/>
    <lineage>
        <taxon>Bacteria</taxon>
        <taxon>Pseudomonadati</taxon>
        <taxon>Pseudomonadota</taxon>
        <taxon>Gammaproteobacteria</taxon>
        <taxon>Alteromonadales</taxon>
        <taxon>Alteromonadaceae</taxon>
        <taxon>Neptunicella</taxon>
    </lineage>
</organism>
<proteinExistence type="predicted"/>
<evidence type="ECO:0000313" key="1">
    <source>
        <dbReference type="EMBL" id="MBC3766280.1"/>
    </source>
</evidence>
<gene>
    <name evidence="1" type="ORF">H8B19_10340</name>
</gene>
<dbReference type="Proteomes" id="UP000601768">
    <property type="component" value="Unassembled WGS sequence"/>
</dbReference>
<comment type="caution">
    <text evidence="1">The sequence shown here is derived from an EMBL/GenBank/DDBJ whole genome shotgun (WGS) entry which is preliminary data.</text>
</comment>
<dbReference type="EMBL" id="JACNEP010000007">
    <property type="protein sequence ID" value="MBC3766280.1"/>
    <property type="molecule type" value="Genomic_DNA"/>
</dbReference>
<evidence type="ECO:0000313" key="2">
    <source>
        <dbReference type="Proteomes" id="UP000601768"/>
    </source>
</evidence>
<name>A0A8J6LZN8_9ALTE</name>
<reference evidence="1" key="2">
    <citation type="submission" date="2020-08" db="EMBL/GenBank/DDBJ databases">
        <authorList>
            <person name="Lai Q."/>
        </authorList>
    </citation>
    <scope>NUCLEOTIDE SEQUENCE</scope>
    <source>
        <strain evidence="1">S27-2</strain>
    </source>
</reference>